<feature type="domain" description="DUF202" evidence="7">
    <location>
        <begin position="81"/>
        <end position="157"/>
    </location>
</feature>
<feature type="transmembrane region" description="Helical" evidence="6">
    <location>
        <begin position="170"/>
        <end position="191"/>
    </location>
</feature>
<keyword evidence="9" id="KW-1185">Reference proteome</keyword>
<gene>
    <name evidence="8" type="ORF">JMJ35_001613</name>
</gene>
<reference evidence="8" key="1">
    <citation type="submission" date="2023-03" db="EMBL/GenBank/DDBJ databases">
        <title>Complete genome of Cladonia borealis.</title>
        <authorList>
            <person name="Park H."/>
        </authorList>
    </citation>
    <scope>NUCLEOTIDE SEQUENCE</scope>
    <source>
        <strain evidence="8">ANT050790</strain>
    </source>
</reference>
<dbReference type="InterPro" id="IPR003807">
    <property type="entry name" value="DUF202"/>
</dbReference>
<sequence length="201" mass="22303">MASYQSVVPPSRSDHNEREATELNDYEGDHLASDYHTTSAAPETYSGPSVRNENYALSFRRSTVLFWKRQVSATVPHECCRDHFALERTFLGYLRTSLALSIIAVIIAQLFRLEHNANPNKIFGFYALGIPLACTCIGAAMVILLLGAYRFWRQQNAILRGKVHVGGWEVNAVGVTVSTVTLALFVLIVALDITKDVEGQT</sequence>
<dbReference type="EMBL" id="JAFEKC020000003">
    <property type="protein sequence ID" value="KAK0515579.1"/>
    <property type="molecule type" value="Genomic_DNA"/>
</dbReference>
<organism evidence="8 9">
    <name type="scientific">Cladonia borealis</name>
    <dbReference type="NCBI Taxonomy" id="184061"/>
    <lineage>
        <taxon>Eukaryota</taxon>
        <taxon>Fungi</taxon>
        <taxon>Dikarya</taxon>
        <taxon>Ascomycota</taxon>
        <taxon>Pezizomycotina</taxon>
        <taxon>Lecanoromycetes</taxon>
        <taxon>OSLEUM clade</taxon>
        <taxon>Lecanoromycetidae</taxon>
        <taxon>Lecanorales</taxon>
        <taxon>Lecanorineae</taxon>
        <taxon>Cladoniaceae</taxon>
        <taxon>Cladonia</taxon>
    </lineage>
</organism>
<dbReference type="Proteomes" id="UP001166286">
    <property type="component" value="Unassembled WGS sequence"/>
</dbReference>
<evidence type="ECO:0000256" key="6">
    <source>
        <dbReference type="SAM" id="Phobius"/>
    </source>
</evidence>
<feature type="transmembrane region" description="Helical" evidence="6">
    <location>
        <begin position="123"/>
        <end position="149"/>
    </location>
</feature>
<feature type="region of interest" description="Disordered" evidence="5">
    <location>
        <begin position="1"/>
        <end position="20"/>
    </location>
</feature>
<keyword evidence="4 6" id="KW-0472">Membrane</keyword>
<evidence type="ECO:0000256" key="3">
    <source>
        <dbReference type="ARBA" id="ARBA00022989"/>
    </source>
</evidence>
<keyword evidence="2 6" id="KW-0812">Transmembrane</keyword>
<dbReference type="AlphaFoldDB" id="A0AA39V739"/>
<proteinExistence type="predicted"/>
<dbReference type="InterPro" id="IPR052053">
    <property type="entry name" value="IM_YidH-like"/>
</dbReference>
<keyword evidence="3 6" id="KW-1133">Transmembrane helix</keyword>
<dbReference type="Pfam" id="PF02656">
    <property type="entry name" value="DUF202"/>
    <property type="match status" value="1"/>
</dbReference>
<accession>A0AA39V739</accession>
<dbReference type="PANTHER" id="PTHR34187:SF1">
    <property type="entry name" value="DUF202 DOMAIN-CONTAINING PROTEIN"/>
    <property type="match status" value="1"/>
</dbReference>
<comment type="subcellular location">
    <subcellularLocation>
        <location evidence="1">Endomembrane system</location>
        <topology evidence="1">Multi-pass membrane protein</topology>
    </subcellularLocation>
</comment>
<evidence type="ECO:0000256" key="2">
    <source>
        <dbReference type="ARBA" id="ARBA00022692"/>
    </source>
</evidence>
<evidence type="ECO:0000313" key="8">
    <source>
        <dbReference type="EMBL" id="KAK0515579.1"/>
    </source>
</evidence>
<evidence type="ECO:0000259" key="7">
    <source>
        <dbReference type="Pfam" id="PF02656"/>
    </source>
</evidence>
<evidence type="ECO:0000256" key="1">
    <source>
        <dbReference type="ARBA" id="ARBA00004127"/>
    </source>
</evidence>
<protein>
    <recommendedName>
        <fullName evidence="7">DUF202 domain-containing protein</fullName>
    </recommendedName>
</protein>
<name>A0AA39V739_9LECA</name>
<dbReference type="GO" id="GO:0012505">
    <property type="term" value="C:endomembrane system"/>
    <property type="evidence" value="ECO:0007669"/>
    <property type="project" value="UniProtKB-SubCell"/>
</dbReference>
<evidence type="ECO:0000256" key="5">
    <source>
        <dbReference type="SAM" id="MobiDB-lite"/>
    </source>
</evidence>
<feature type="transmembrane region" description="Helical" evidence="6">
    <location>
        <begin position="90"/>
        <end position="111"/>
    </location>
</feature>
<comment type="caution">
    <text evidence="8">The sequence shown here is derived from an EMBL/GenBank/DDBJ whole genome shotgun (WGS) entry which is preliminary data.</text>
</comment>
<evidence type="ECO:0000256" key="4">
    <source>
        <dbReference type="ARBA" id="ARBA00023136"/>
    </source>
</evidence>
<evidence type="ECO:0000313" key="9">
    <source>
        <dbReference type="Proteomes" id="UP001166286"/>
    </source>
</evidence>
<dbReference type="PANTHER" id="PTHR34187">
    <property type="entry name" value="FGR18P"/>
    <property type="match status" value="1"/>
</dbReference>